<dbReference type="Pfam" id="PF00176">
    <property type="entry name" value="SNF2-rel_dom"/>
    <property type="match status" value="1"/>
</dbReference>
<feature type="compositionally biased region" description="Basic and acidic residues" evidence="6">
    <location>
        <begin position="1394"/>
        <end position="1405"/>
    </location>
</feature>
<dbReference type="InterPro" id="IPR017907">
    <property type="entry name" value="Znf_RING_CS"/>
</dbReference>
<dbReference type="PROSITE" id="PS01359">
    <property type="entry name" value="ZF_PHD_1"/>
    <property type="match status" value="1"/>
</dbReference>
<feature type="compositionally biased region" description="Polar residues" evidence="6">
    <location>
        <begin position="445"/>
        <end position="457"/>
    </location>
</feature>
<sequence length="1405" mass="159208">MGKRKQGAPQKVDGRLRKELTWNMLDRNTEDEPLNILQDNDPELLDELQNIADIHLPKKQQKLTENDPKQLQSRPSTSDFSLSYNKDDLVDIFNLYVKKSSCKFNLYKDLTIRKGSHSFELAKFDISLLPFPLFFPLPSDGWSEVESFVVHISEEEDKHVISYGAGENRTKVVKNSAKKFNKNNAEKNVKFWLFCTQIPKEVLQSLKCKSLHVSVDSVDIEHSCMTIKVSGTEDFQNQTRYPSDPVRPRLMNESLKVLMDHFYSVAAPLIKDNHERCPLQHLPDVQHKDLLPRLRPYQQQAITWMVNQELRAKNLTSSGGILGDEMGLGKTVEVLGCMLHHPREHVPQPAPLPVVEDNEVEDVTDKKKKKKKRKKKRIVPMESEGSDSDETVIYMDLDTDISSLNLTEKDIDKNKENKVEIDQASNQSSGRYESCDSGILQTAVEDQSNVPNISGDSPTLEDSKHGVSLKSGKQKNNVKSGLEQTDKQNVKKSTEPKERKSCSSRIEKPDNDDMKNEPKHHHKNIFTEQPAYHKSKFECVCGAHRFQSGKKWQRLHPVQCMVCRLWQHAECVKYDVKDPLRGEFKCPHCHAAGEPIPSGATLIISPASIAHQWVDEIMKHVAQKAISVMMYEGVGMSKQQYVQPRTLARQDIVITTYETLRKELDYVDLPHSNSADGRKLRHPKRFMAIPSPLTAVQWWRTAMMALRLSGVNRWCVTGTPIQKGLEDLVGLFLFLGVEPYYHLQWWHQLLYDPYCHGVMEPMHNLLTSVLWRTVKKDVLDQIDIPEQRQEVTWLNFSPVEEHFYRRQHQVSARLSMQTLSKWSDSSVKLSSLDRKTVSQMLFPLVRLRQACCHPQVVRGEFLPLKKDVMTMDELLESLTKKAKLEAEEAHRQLVAAMNGQAGLHIIQDEYGDAVEKYREVLRSVEEHRDMLKTDGLQQLHAILHSLRALQYAMHTSMSEMKDAYKELNAAMTTLKGDPSQDLINKTVECCLRPIAEVLNKDTVRLGPDVGGFKANREGTWADSDAEKALKSILSFAKSYGGELVEYGTSHLKYLESLKKEYKKLRANWAGKKEHVATFDELDMCTTRLRLRLPDEPEPEIPQPNVLDRTELAQHGMKLMSDRIMANGELRRKLGQLIYLTNLAKNHVNIQDGSNPEPCPICQQELGKNWSVMQCGHCFCMDCMRILQERASFGRQNFCVKCAICRQSTHQTEISYVVTSQKYEHDELKVKENPEDTILLLPVHSGANGLNLIEATHNTIEQKMYTLLKSIDVTPSMGKASEEMSLTIGDISALFSQQMEAVDREGVASPQTDDSGGLGEDTGQGSSQDIGQWLGQDADQGSSQDIGQGLGEDRGQGSSQDIDQGLEEETGRDIGQGLGEYTGQGSSQDIGQGLEADKGQESSHDK</sequence>
<keyword evidence="3" id="KW-0862">Zinc</keyword>
<dbReference type="InterPro" id="IPR014001">
    <property type="entry name" value="Helicase_ATP-bd"/>
</dbReference>
<dbReference type="CDD" id="cd15547">
    <property type="entry name" value="PHD_SHPRH"/>
    <property type="match status" value="1"/>
</dbReference>
<keyword evidence="1" id="KW-0479">Metal-binding</keyword>
<keyword evidence="5" id="KW-0175">Coiled coil</keyword>
<feature type="non-terminal residue" evidence="8">
    <location>
        <position position="1"/>
    </location>
</feature>
<dbReference type="SUPFAM" id="SSF57850">
    <property type="entry name" value="RING/U-box"/>
    <property type="match status" value="1"/>
</dbReference>
<dbReference type="InterPro" id="IPR011011">
    <property type="entry name" value="Znf_FYVE_PHD"/>
</dbReference>
<keyword evidence="2 4" id="KW-0863">Zinc-finger</keyword>
<keyword evidence="9" id="KW-1185">Reference proteome</keyword>
<feature type="region of interest" description="Disordered" evidence="6">
    <location>
        <begin position="445"/>
        <end position="521"/>
    </location>
</feature>
<evidence type="ECO:0000256" key="6">
    <source>
        <dbReference type="SAM" id="MobiDB-lite"/>
    </source>
</evidence>
<accession>A0ABY7ECA1</accession>
<feature type="region of interest" description="Disordered" evidence="6">
    <location>
        <begin position="1300"/>
        <end position="1405"/>
    </location>
</feature>
<dbReference type="Pfam" id="PF21325">
    <property type="entry name" value="SHPRH_helical-1st"/>
    <property type="match status" value="1"/>
</dbReference>
<dbReference type="PROSITE" id="PS00518">
    <property type="entry name" value="ZF_RING_1"/>
    <property type="match status" value="1"/>
</dbReference>
<evidence type="ECO:0000256" key="2">
    <source>
        <dbReference type="ARBA" id="ARBA00022771"/>
    </source>
</evidence>
<dbReference type="InterPro" id="IPR038718">
    <property type="entry name" value="SNF2-like_sf"/>
</dbReference>
<reference evidence="8" key="1">
    <citation type="submission" date="2022-11" db="EMBL/GenBank/DDBJ databases">
        <title>Centuries of genome instability and evolution in soft-shell clam transmissible cancer (bioRxiv).</title>
        <authorList>
            <person name="Hart S.F.M."/>
            <person name="Yonemitsu M.A."/>
            <person name="Giersch R.M."/>
            <person name="Beal B.F."/>
            <person name="Arriagada G."/>
            <person name="Davis B.W."/>
            <person name="Ostrander E.A."/>
            <person name="Goff S.P."/>
            <person name="Metzger M.J."/>
        </authorList>
    </citation>
    <scope>NUCLEOTIDE SEQUENCE</scope>
    <source>
        <strain evidence="8">MELC-2E11</strain>
        <tissue evidence="8">Siphon/mantle</tissue>
    </source>
</reference>
<dbReference type="InterPro" id="IPR001841">
    <property type="entry name" value="Znf_RING"/>
</dbReference>
<dbReference type="InterPro" id="IPR019786">
    <property type="entry name" value="Zinc_finger_PHD-type_CS"/>
</dbReference>
<name>A0ABY7ECA1_MYAAR</name>
<feature type="compositionally biased region" description="Polar residues" evidence="6">
    <location>
        <begin position="474"/>
        <end position="483"/>
    </location>
</feature>
<evidence type="ECO:0000256" key="3">
    <source>
        <dbReference type="ARBA" id="ARBA00022833"/>
    </source>
</evidence>
<dbReference type="Gene3D" id="3.30.40.10">
    <property type="entry name" value="Zinc/RING finger domain, C3HC4 (zinc finger)"/>
    <property type="match status" value="2"/>
</dbReference>
<dbReference type="CDD" id="cd16569">
    <property type="entry name" value="RING-HC_SHPRH-like"/>
    <property type="match status" value="1"/>
</dbReference>
<evidence type="ECO:0000313" key="9">
    <source>
        <dbReference type="Proteomes" id="UP001164746"/>
    </source>
</evidence>
<dbReference type="InterPro" id="IPR048695">
    <property type="entry name" value="SHPRH_helical_2nd"/>
</dbReference>
<evidence type="ECO:0000256" key="1">
    <source>
        <dbReference type="ARBA" id="ARBA00022723"/>
    </source>
</evidence>
<feature type="compositionally biased region" description="Basic and acidic residues" evidence="6">
    <location>
        <begin position="484"/>
        <end position="517"/>
    </location>
</feature>
<organism evidence="8 9">
    <name type="scientific">Mya arenaria</name>
    <name type="common">Soft-shell clam</name>
    <dbReference type="NCBI Taxonomy" id="6604"/>
    <lineage>
        <taxon>Eukaryota</taxon>
        <taxon>Metazoa</taxon>
        <taxon>Spiralia</taxon>
        <taxon>Lophotrochozoa</taxon>
        <taxon>Mollusca</taxon>
        <taxon>Bivalvia</taxon>
        <taxon>Autobranchia</taxon>
        <taxon>Heteroconchia</taxon>
        <taxon>Euheterodonta</taxon>
        <taxon>Imparidentia</taxon>
        <taxon>Neoheterodontei</taxon>
        <taxon>Myida</taxon>
        <taxon>Myoidea</taxon>
        <taxon>Myidae</taxon>
        <taxon>Mya</taxon>
    </lineage>
</organism>
<dbReference type="PANTHER" id="PTHR45865:SF1">
    <property type="entry name" value="E3 UBIQUITIN-PROTEIN LIGASE SHPRH"/>
    <property type="match status" value="1"/>
</dbReference>
<dbReference type="Proteomes" id="UP001164746">
    <property type="component" value="Chromosome 6"/>
</dbReference>
<dbReference type="EMBL" id="CP111017">
    <property type="protein sequence ID" value="WAR07633.1"/>
    <property type="molecule type" value="Genomic_DNA"/>
</dbReference>
<dbReference type="PROSITE" id="PS50089">
    <property type="entry name" value="ZF_RING_2"/>
    <property type="match status" value="1"/>
</dbReference>
<feature type="region of interest" description="Disordered" evidence="6">
    <location>
        <begin position="59"/>
        <end position="78"/>
    </location>
</feature>
<dbReference type="PANTHER" id="PTHR45865">
    <property type="entry name" value="E3 UBIQUITIN-PROTEIN LIGASE SHPRH FAMILY MEMBER"/>
    <property type="match status" value="1"/>
</dbReference>
<dbReference type="InterPro" id="IPR052583">
    <property type="entry name" value="ATP-helicase/E3_Ub-Ligase"/>
</dbReference>
<dbReference type="InterPro" id="IPR048686">
    <property type="entry name" value="SHPRH_helical_1st"/>
</dbReference>
<evidence type="ECO:0000256" key="5">
    <source>
        <dbReference type="SAM" id="Coils"/>
    </source>
</evidence>
<gene>
    <name evidence="8" type="ORF">MAR_017591</name>
</gene>
<evidence type="ECO:0000313" key="8">
    <source>
        <dbReference type="EMBL" id="WAR07633.1"/>
    </source>
</evidence>
<dbReference type="SUPFAM" id="SSF57903">
    <property type="entry name" value="FYVE/PHD zinc finger"/>
    <property type="match status" value="1"/>
</dbReference>
<dbReference type="InterPro" id="IPR013083">
    <property type="entry name" value="Znf_RING/FYVE/PHD"/>
</dbReference>
<dbReference type="Gene3D" id="3.40.50.10810">
    <property type="entry name" value="Tandem AAA-ATPase domain"/>
    <property type="match status" value="3"/>
</dbReference>
<feature type="domain" description="RING-type" evidence="7">
    <location>
        <begin position="1158"/>
        <end position="1205"/>
    </location>
</feature>
<evidence type="ECO:0000259" key="7">
    <source>
        <dbReference type="PROSITE" id="PS50089"/>
    </source>
</evidence>
<protein>
    <submittedName>
        <fullName evidence="8">SHPRH-like protein</fullName>
    </submittedName>
</protein>
<feature type="coiled-coil region" evidence="5">
    <location>
        <begin position="914"/>
        <end position="977"/>
    </location>
</feature>
<dbReference type="Pfam" id="PF21324">
    <property type="entry name" value="SHPRH_helical-2nd"/>
    <property type="match status" value="1"/>
</dbReference>
<feature type="compositionally biased region" description="Polar residues" evidence="6">
    <location>
        <begin position="69"/>
        <end position="78"/>
    </location>
</feature>
<feature type="compositionally biased region" description="Basic residues" evidence="6">
    <location>
        <begin position="366"/>
        <end position="378"/>
    </location>
</feature>
<dbReference type="InterPro" id="IPR027417">
    <property type="entry name" value="P-loop_NTPase"/>
</dbReference>
<dbReference type="SMART" id="SM00184">
    <property type="entry name" value="RING"/>
    <property type="match status" value="1"/>
</dbReference>
<evidence type="ECO:0000256" key="4">
    <source>
        <dbReference type="PROSITE-ProRule" id="PRU00175"/>
    </source>
</evidence>
<dbReference type="SMART" id="SM00487">
    <property type="entry name" value="DEXDc"/>
    <property type="match status" value="1"/>
</dbReference>
<dbReference type="InterPro" id="IPR000330">
    <property type="entry name" value="SNF2_N"/>
</dbReference>
<feature type="region of interest" description="Disordered" evidence="6">
    <location>
        <begin position="344"/>
        <end position="387"/>
    </location>
</feature>
<proteinExistence type="predicted"/>
<dbReference type="SUPFAM" id="SSF52540">
    <property type="entry name" value="P-loop containing nucleoside triphosphate hydrolases"/>
    <property type="match status" value="1"/>
</dbReference>